<evidence type="ECO:0000313" key="9">
    <source>
        <dbReference type="Proteomes" id="UP001596495"/>
    </source>
</evidence>
<dbReference type="CDD" id="cd00564">
    <property type="entry name" value="TMP_TenI"/>
    <property type="match status" value="1"/>
</dbReference>
<comment type="pathway">
    <text evidence="2">Cofactor biosynthesis; thiamine diphosphate biosynthesis.</text>
</comment>
<dbReference type="Gene3D" id="3.20.20.70">
    <property type="entry name" value="Aldolase class I"/>
    <property type="match status" value="1"/>
</dbReference>
<comment type="cofactor">
    <cofactor evidence="1">
        <name>Mg(2+)</name>
        <dbReference type="ChEBI" id="CHEBI:18420"/>
    </cofactor>
</comment>
<gene>
    <name evidence="8" type="primary">thiD</name>
    <name evidence="8" type="ORF">ACFQNJ_17600</name>
</gene>
<feature type="region of interest" description="Disordered" evidence="5">
    <location>
        <begin position="505"/>
        <end position="531"/>
    </location>
</feature>
<dbReference type="Pfam" id="PF08543">
    <property type="entry name" value="Phos_pyr_kin"/>
    <property type="match status" value="1"/>
</dbReference>
<evidence type="ECO:0000259" key="7">
    <source>
        <dbReference type="Pfam" id="PF08543"/>
    </source>
</evidence>
<dbReference type="SUPFAM" id="SSF53613">
    <property type="entry name" value="Ribokinase-like"/>
    <property type="match status" value="1"/>
</dbReference>
<dbReference type="InterPro" id="IPR004399">
    <property type="entry name" value="HMP/HMP-P_kinase_dom"/>
</dbReference>
<dbReference type="CDD" id="cd01169">
    <property type="entry name" value="HMPP_kinase"/>
    <property type="match status" value="1"/>
</dbReference>
<name>A0ABW2RDY7_9BURK</name>
<keyword evidence="8" id="KW-0418">Kinase</keyword>
<dbReference type="InterPro" id="IPR029056">
    <property type="entry name" value="Ribokinase-like"/>
</dbReference>
<keyword evidence="8" id="KW-0808">Transferase</keyword>
<keyword evidence="4" id="KW-0511">Multifunctional enzyme</keyword>
<dbReference type="EMBL" id="JBHTBX010000016">
    <property type="protein sequence ID" value="MFC7436328.1"/>
    <property type="molecule type" value="Genomic_DNA"/>
</dbReference>
<dbReference type="NCBIfam" id="TIGR00097">
    <property type="entry name" value="HMP-P_kinase"/>
    <property type="match status" value="1"/>
</dbReference>
<proteinExistence type="predicted"/>
<dbReference type="PANTHER" id="PTHR20858:SF17">
    <property type="entry name" value="HYDROXYMETHYLPYRIMIDINE_PHOSPHOMETHYLPYRIMIDINE KINASE THI20-RELATED"/>
    <property type="match status" value="1"/>
</dbReference>
<evidence type="ECO:0000313" key="8">
    <source>
        <dbReference type="EMBL" id="MFC7436328.1"/>
    </source>
</evidence>
<keyword evidence="9" id="KW-1185">Reference proteome</keyword>
<dbReference type="RefSeq" id="WP_382259900.1">
    <property type="nucleotide sequence ID" value="NZ_JBHTBX010000016.1"/>
</dbReference>
<dbReference type="GO" id="GO:0008972">
    <property type="term" value="F:phosphomethylpyrimidine kinase activity"/>
    <property type="evidence" value="ECO:0007669"/>
    <property type="project" value="UniProtKB-EC"/>
</dbReference>
<evidence type="ECO:0000256" key="1">
    <source>
        <dbReference type="ARBA" id="ARBA00001946"/>
    </source>
</evidence>
<dbReference type="InterPro" id="IPR013785">
    <property type="entry name" value="Aldolase_TIM"/>
</dbReference>
<dbReference type="InterPro" id="IPR036206">
    <property type="entry name" value="ThiamineP_synth_sf"/>
</dbReference>
<sequence>MTTPIIWSIAGTDSGGGAGLAADQRAADALGVHCCTVVAGITAQSTTEVTHTEATPPAVLQAQLDTLARDMPPKVIKTGLLGSADNVRVLVAFIDRLRMQQPLALVVDPVLRASTGAALADAELRAAYRDLLLPRATVITPNQAEAVALLGDGAPGDIPAQARALRALGCEAVVITGGDAALLQRHEQLSLDWLETPHACGWLALPREATPHNHGTGCTFASAMASALALGWVTADAAVLAKMAATHALRHARAVGRGVGPVIAREGFVTDPTLLPRLSLDEELPHALAQRPRGRAPGVYAIVDSAERVEAVLSVRPTVDTIQLRFKRPTDMDDTTWETTLRQAVTRSQRAADAAGVLLVVNDHWRIAIDAGARSLHLGQEDLLALSAQDRTKLQAAREGGVQLGVSSHSLWELCRASALAPDYIACGPIWPTTTKDMPWHPQGLDNLAWWAHMAPAPVVGIGGILEPAQLQAVAETGAAGGCVVRGLGDDPGLTLPAWRAAWEQGKRRHPDDRAVTHGPHPSLHLASGWT</sequence>
<dbReference type="EC" id="2.7.1.49" evidence="3"/>
<protein>
    <recommendedName>
        <fullName evidence="3">hydroxymethylpyrimidine kinase</fullName>
        <ecNumber evidence="3">2.7.1.49</ecNumber>
    </recommendedName>
</protein>
<dbReference type="Proteomes" id="UP001596495">
    <property type="component" value="Unassembled WGS sequence"/>
</dbReference>
<dbReference type="Pfam" id="PF02581">
    <property type="entry name" value="TMP-TENI"/>
    <property type="match status" value="1"/>
</dbReference>
<dbReference type="GO" id="GO:0008902">
    <property type="term" value="F:hydroxymethylpyrimidine kinase activity"/>
    <property type="evidence" value="ECO:0007669"/>
    <property type="project" value="UniProtKB-EC"/>
</dbReference>
<accession>A0ABW2RDY7</accession>
<dbReference type="InterPro" id="IPR013749">
    <property type="entry name" value="PM/HMP-P_kinase-1"/>
</dbReference>
<dbReference type="Gene3D" id="3.40.1190.20">
    <property type="match status" value="1"/>
</dbReference>
<reference evidence="9" key="1">
    <citation type="journal article" date="2019" name="Int. J. Syst. Evol. Microbiol.">
        <title>The Global Catalogue of Microorganisms (GCM) 10K type strain sequencing project: providing services to taxonomists for standard genome sequencing and annotation.</title>
        <authorList>
            <consortium name="The Broad Institute Genomics Platform"/>
            <consortium name="The Broad Institute Genome Sequencing Center for Infectious Disease"/>
            <person name="Wu L."/>
            <person name="Ma J."/>
        </authorList>
    </citation>
    <scope>NUCLEOTIDE SEQUENCE [LARGE SCALE GENOMIC DNA]</scope>
    <source>
        <strain evidence="9">CCUG 54518</strain>
    </source>
</reference>
<evidence type="ECO:0000256" key="3">
    <source>
        <dbReference type="ARBA" id="ARBA00012135"/>
    </source>
</evidence>
<dbReference type="PANTHER" id="PTHR20858">
    <property type="entry name" value="PHOSPHOMETHYLPYRIMIDINE KINASE"/>
    <property type="match status" value="1"/>
</dbReference>
<feature type="domain" description="Thiamine phosphate synthase/TenI" evidence="6">
    <location>
        <begin position="305"/>
        <end position="487"/>
    </location>
</feature>
<evidence type="ECO:0000256" key="5">
    <source>
        <dbReference type="SAM" id="MobiDB-lite"/>
    </source>
</evidence>
<dbReference type="InterPro" id="IPR022998">
    <property type="entry name" value="ThiamineP_synth_TenI"/>
</dbReference>
<feature type="domain" description="Pyridoxamine kinase/Phosphomethylpyrimidine kinase" evidence="7">
    <location>
        <begin position="13"/>
        <end position="262"/>
    </location>
</feature>
<evidence type="ECO:0000256" key="2">
    <source>
        <dbReference type="ARBA" id="ARBA00004948"/>
    </source>
</evidence>
<evidence type="ECO:0000259" key="6">
    <source>
        <dbReference type="Pfam" id="PF02581"/>
    </source>
</evidence>
<evidence type="ECO:0000256" key="4">
    <source>
        <dbReference type="ARBA" id="ARBA00023268"/>
    </source>
</evidence>
<comment type="caution">
    <text evidence="8">The sequence shown here is derived from an EMBL/GenBank/DDBJ whole genome shotgun (WGS) entry which is preliminary data.</text>
</comment>
<dbReference type="SUPFAM" id="SSF51391">
    <property type="entry name" value="Thiamin phosphate synthase"/>
    <property type="match status" value="1"/>
</dbReference>
<organism evidence="8 9">
    <name type="scientific">Hydrogenophaga bisanensis</name>
    <dbReference type="NCBI Taxonomy" id="439611"/>
    <lineage>
        <taxon>Bacteria</taxon>
        <taxon>Pseudomonadati</taxon>
        <taxon>Pseudomonadota</taxon>
        <taxon>Betaproteobacteria</taxon>
        <taxon>Burkholderiales</taxon>
        <taxon>Comamonadaceae</taxon>
        <taxon>Hydrogenophaga</taxon>
    </lineage>
</organism>